<dbReference type="AlphaFoldDB" id="A0A8D0GKG1"/>
<feature type="compositionally biased region" description="Basic and acidic residues" evidence="1">
    <location>
        <begin position="10"/>
        <end position="30"/>
    </location>
</feature>
<reference evidence="3" key="1">
    <citation type="submission" date="2025-08" db="UniProtKB">
        <authorList>
            <consortium name="Ensembl"/>
        </authorList>
    </citation>
    <scope>IDENTIFICATION</scope>
</reference>
<proteinExistence type="predicted"/>
<dbReference type="GeneTree" id="ENSGT00940000160604"/>
<feature type="region of interest" description="Disordered" evidence="1">
    <location>
        <begin position="64"/>
        <end position="86"/>
    </location>
</feature>
<dbReference type="Ensembl" id="ENSSPUT00000010436.1">
    <property type="protein sequence ID" value="ENSSPUP00000009790.1"/>
    <property type="gene ID" value="ENSSPUG00000007579.1"/>
</dbReference>
<dbReference type="InterPro" id="IPR052772">
    <property type="entry name" value="Endo/PolyKinase_Domain-Protein"/>
</dbReference>
<feature type="region of interest" description="Disordered" evidence="1">
    <location>
        <begin position="1"/>
        <end position="30"/>
    </location>
</feature>
<dbReference type="Pfam" id="PF25126">
    <property type="entry name" value="DUF7818"/>
    <property type="match status" value="1"/>
</dbReference>
<protein>
    <recommendedName>
        <fullName evidence="2">DUF7818 domain-containing protein</fullName>
    </recommendedName>
</protein>
<dbReference type="InterPro" id="IPR056720">
    <property type="entry name" value="DUF7818"/>
</dbReference>
<name>A0A8D0GKG1_SPHPU</name>
<organism evidence="3 4">
    <name type="scientific">Sphenodon punctatus</name>
    <name type="common">Tuatara</name>
    <name type="synonym">Hatteria punctata</name>
    <dbReference type="NCBI Taxonomy" id="8508"/>
    <lineage>
        <taxon>Eukaryota</taxon>
        <taxon>Metazoa</taxon>
        <taxon>Chordata</taxon>
        <taxon>Craniata</taxon>
        <taxon>Vertebrata</taxon>
        <taxon>Euteleostomi</taxon>
        <taxon>Lepidosauria</taxon>
        <taxon>Sphenodontia</taxon>
        <taxon>Sphenodontidae</taxon>
        <taxon>Sphenodon</taxon>
    </lineage>
</organism>
<dbReference type="PANTHER" id="PTHR46535:SF1">
    <property type="entry name" value="NEDD4-BINDING PROTEIN 2"/>
    <property type="match status" value="1"/>
</dbReference>
<evidence type="ECO:0000313" key="3">
    <source>
        <dbReference type="Ensembl" id="ENSSPUP00000009790.1"/>
    </source>
</evidence>
<evidence type="ECO:0000313" key="4">
    <source>
        <dbReference type="Proteomes" id="UP000694392"/>
    </source>
</evidence>
<accession>A0A8D0GKG1</accession>
<dbReference type="GO" id="GO:0004519">
    <property type="term" value="F:endonuclease activity"/>
    <property type="evidence" value="ECO:0007669"/>
    <property type="project" value="TreeGrafter"/>
</dbReference>
<feature type="compositionally biased region" description="Basic and acidic residues" evidence="1">
    <location>
        <begin position="67"/>
        <end position="82"/>
    </location>
</feature>
<evidence type="ECO:0000259" key="2">
    <source>
        <dbReference type="Pfam" id="PF25126"/>
    </source>
</evidence>
<keyword evidence="4" id="KW-1185">Reference proteome</keyword>
<dbReference type="PANTHER" id="PTHR46535">
    <property type="entry name" value="NEDD4-BINDING PROTEIN 2"/>
    <property type="match status" value="1"/>
</dbReference>
<dbReference type="Proteomes" id="UP000694392">
    <property type="component" value="Unplaced"/>
</dbReference>
<sequence length="260" mass="29283">MTSAILKPKLNMEMDNKSAERSQESSKVDDIMVQKSQTDQVQLKGPADAECKMEIFQEIPGSLALGGKEESMAPNKDEDKTKISNPTLSSKTLNIDCLELALPPELALQLNEIFGPVGIDSGSLTVEDCVVNIDLNLAKTIHEQWKASVMKRQRNEDELYMLLMEDPTLFEQLHLDDSDKIFSQCTDDKLQKKKATMASCTPTDTQFENSATSEVFPFMDHWNAQTQKVSLREIMLEEVAFQEKQDLKRVPFMARKDCAA</sequence>
<reference evidence="3" key="2">
    <citation type="submission" date="2025-09" db="UniProtKB">
        <authorList>
            <consortium name="Ensembl"/>
        </authorList>
    </citation>
    <scope>IDENTIFICATION</scope>
</reference>
<evidence type="ECO:0000256" key="1">
    <source>
        <dbReference type="SAM" id="MobiDB-lite"/>
    </source>
</evidence>
<feature type="domain" description="DUF7818" evidence="2">
    <location>
        <begin position="93"/>
        <end position="135"/>
    </location>
</feature>
<dbReference type="GO" id="GO:0005634">
    <property type="term" value="C:nucleus"/>
    <property type="evidence" value="ECO:0007669"/>
    <property type="project" value="TreeGrafter"/>
</dbReference>